<sequence length="284" mass="30564">LGCGNLGRVSRTMGCTFILVQLLLQAPVHGARDDSELCTASFIQMGLERSKFSKGCSTLTEEDVERPILEVLAEHPGEDGWCLYGDLVGGTDCAAAHKANDLSSYRQLLGSPLDSKCLNSWVPKTIVMPGVEVAPGITNVTLDGSLGSNALEAMDCFVNGFWKAPSDVMIKNFSTVATFSSLYCAYMSTVVPNYQKITMRDFLMEQTADSRALCDLLHPDQENGARVVHAPPSLKAGLMLRGAVRCLLSSNSVSDNGSVICDMAGCARQFCMGPQMHYQDASLC</sequence>
<feature type="non-terminal residue" evidence="3">
    <location>
        <position position="1"/>
    </location>
</feature>
<evidence type="ECO:0000256" key="1">
    <source>
        <dbReference type="SAM" id="SignalP"/>
    </source>
</evidence>
<accession>A0ABP0IAW5</accession>
<dbReference type="EMBL" id="CAXAMM010003370">
    <property type="protein sequence ID" value="CAK8999680.1"/>
    <property type="molecule type" value="Genomic_DNA"/>
</dbReference>
<feature type="signal peptide" evidence="1">
    <location>
        <begin position="1"/>
        <end position="30"/>
    </location>
</feature>
<keyword evidence="4" id="KW-1185">Reference proteome</keyword>
<protein>
    <submittedName>
        <fullName evidence="3">Histone-lysine N-methyltransferase EHMT1</fullName>
    </submittedName>
</protein>
<comment type="caution">
    <text evidence="3">The sequence shown here is derived from an EMBL/GenBank/DDBJ whole genome shotgun (WGS) entry which is preliminary data.</text>
</comment>
<evidence type="ECO:0000313" key="3">
    <source>
        <dbReference type="EMBL" id="CAK8999732.1"/>
    </source>
</evidence>
<keyword evidence="1" id="KW-0732">Signal</keyword>
<evidence type="ECO:0000313" key="4">
    <source>
        <dbReference type="Proteomes" id="UP001642464"/>
    </source>
</evidence>
<gene>
    <name evidence="2" type="ORF">SCF082_LOCUS6165</name>
    <name evidence="3" type="ORF">SCF082_LOCUS6184</name>
</gene>
<name>A0ABP0IAW5_9DINO</name>
<feature type="chain" id="PRO_5045029106" evidence="1">
    <location>
        <begin position="31"/>
        <end position="284"/>
    </location>
</feature>
<dbReference type="Proteomes" id="UP001642464">
    <property type="component" value="Unassembled WGS sequence"/>
</dbReference>
<evidence type="ECO:0000313" key="2">
    <source>
        <dbReference type="EMBL" id="CAK8999680.1"/>
    </source>
</evidence>
<reference evidence="3 4" key="1">
    <citation type="submission" date="2024-02" db="EMBL/GenBank/DDBJ databases">
        <authorList>
            <person name="Chen Y."/>
            <person name="Shah S."/>
            <person name="Dougan E. K."/>
            <person name="Thang M."/>
            <person name="Chan C."/>
        </authorList>
    </citation>
    <scope>NUCLEOTIDE SEQUENCE [LARGE SCALE GENOMIC DNA]</scope>
</reference>
<organism evidence="3 4">
    <name type="scientific">Durusdinium trenchii</name>
    <dbReference type="NCBI Taxonomy" id="1381693"/>
    <lineage>
        <taxon>Eukaryota</taxon>
        <taxon>Sar</taxon>
        <taxon>Alveolata</taxon>
        <taxon>Dinophyceae</taxon>
        <taxon>Suessiales</taxon>
        <taxon>Symbiodiniaceae</taxon>
        <taxon>Durusdinium</taxon>
    </lineage>
</organism>
<dbReference type="EMBL" id="CAXAMM010003381">
    <property type="protein sequence ID" value="CAK8999732.1"/>
    <property type="molecule type" value="Genomic_DNA"/>
</dbReference>
<proteinExistence type="predicted"/>